<reference evidence="2 3" key="1">
    <citation type="submission" date="2024-05" db="EMBL/GenBank/DDBJ databases">
        <authorList>
            <person name="Wallberg A."/>
        </authorList>
    </citation>
    <scope>NUCLEOTIDE SEQUENCE [LARGE SCALE GENOMIC DNA]</scope>
</reference>
<feature type="region of interest" description="Disordered" evidence="1">
    <location>
        <begin position="139"/>
        <end position="175"/>
    </location>
</feature>
<gene>
    <name evidence="2" type="ORF">MNOR_LOCUS4540</name>
</gene>
<protein>
    <submittedName>
        <fullName evidence="2">Uncharacterized protein</fullName>
    </submittedName>
</protein>
<proteinExistence type="predicted"/>
<dbReference type="Proteomes" id="UP001497623">
    <property type="component" value="Unassembled WGS sequence"/>
</dbReference>
<dbReference type="AlphaFoldDB" id="A0AAV2PX14"/>
<comment type="caution">
    <text evidence="2">The sequence shown here is derived from an EMBL/GenBank/DDBJ whole genome shotgun (WGS) entry which is preliminary data.</text>
</comment>
<organism evidence="2 3">
    <name type="scientific">Meganyctiphanes norvegica</name>
    <name type="common">Northern krill</name>
    <name type="synonym">Thysanopoda norvegica</name>
    <dbReference type="NCBI Taxonomy" id="48144"/>
    <lineage>
        <taxon>Eukaryota</taxon>
        <taxon>Metazoa</taxon>
        <taxon>Ecdysozoa</taxon>
        <taxon>Arthropoda</taxon>
        <taxon>Crustacea</taxon>
        <taxon>Multicrustacea</taxon>
        <taxon>Malacostraca</taxon>
        <taxon>Eumalacostraca</taxon>
        <taxon>Eucarida</taxon>
        <taxon>Euphausiacea</taxon>
        <taxon>Euphausiidae</taxon>
        <taxon>Meganyctiphanes</taxon>
    </lineage>
</organism>
<accession>A0AAV2PX14</accession>
<evidence type="ECO:0000313" key="2">
    <source>
        <dbReference type="EMBL" id="CAL4065082.1"/>
    </source>
</evidence>
<sequence>STEDGTHLVIHLVKKTVYFLMEEGPRRSNRVAKPLREPGFVYDSNSENYLVGNSSECLNQWSMSDAVIYRTPSTVSISEGYSAVTTTVSWVNSHTVPSVVNAVSHVQQFGGASSAVFWSASQDSNSNDEEFEVTSHVNKVHGKEQHSVQDVRRNSSTRCGPQGELEEVAGRELCP</sequence>
<keyword evidence="3" id="KW-1185">Reference proteome</keyword>
<evidence type="ECO:0000313" key="3">
    <source>
        <dbReference type="Proteomes" id="UP001497623"/>
    </source>
</evidence>
<dbReference type="EMBL" id="CAXKWB010001666">
    <property type="protein sequence ID" value="CAL4065082.1"/>
    <property type="molecule type" value="Genomic_DNA"/>
</dbReference>
<name>A0AAV2PX14_MEGNR</name>
<evidence type="ECO:0000256" key="1">
    <source>
        <dbReference type="SAM" id="MobiDB-lite"/>
    </source>
</evidence>
<feature type="non-terminal residue" evidence="2">
    <location>
        <position position="1"/>
    </location>
</feature>
<feature type="compositionally biased region" description="Basic and acidic residues" evidence="1">
    <location>
        <begin position="141"/>
        <end position="153"/>
    </location>
</feature>